<dbReference type="InterPro" id="IPR014722">
    <property type="entry name" value="Rib_uL2_dom2"/>
</dbReference>
<protein>
    <submittedName>
        <fullName evidence="3">RNA-binding protein</fullName>
    </submittedName>
</protein>
<dbReference type="Proteomes" id="UP000307756">
    <property type="component" value="Unassembled WGS sequence"/>
</dbReference>
<dbReference type="GO" id="GO:1990904">
    <property type="term" value="C:ribonucleoprotein complex"/>
    <property type="evidence" value="ECO:0007669"/>
    <property type="project" value="UniProtKB-KW"/>
</dbReference>
<evidence type="ECO:0000256" key="2">
    <source>
        <dbReference type="ARBA" id="ARBA00023274"/>
    </source>
</evidence>
<keyword evidence="2" id="KW-0687">Ribonucleoprotein</keyword>
<dbReference type="Gene3D" id="2.30.30.30">
    <property type="match status" value="1"/>
</dbReference>
<evidence type="ECO:0000313" key="4">
    <source>
        <dbReference type="Proteomes" id="UP000307756"/>
    </source>
</evidence>
<comment type="caution">
    <text evidence="3">The sequence shown here is derived from an EMBL/GenBank/DDBJ whole genome shotgun (WGS) entry which is preliminary data.</text>
</comment>
<name>A0A4U1CXF3_9BACI</name>
<reference evidence="3 4" key="1">
    <citation type="journal article" date="2011" name="J. Microbiol.">
        <title>Bacillus kyonggiensis sp. nov., isolated from soil of a lettuce field.</title>
        <authorList>
            <person name="Dong K."/>
            <person name="Lee S."/>
        </authorList>
    </citation>
    <scope>NUCLEOTIDE SEQUENCE [LARGE SCALE GENOMIC DNA]</scope>
    <source>
        <strain evidence="3 4">NB22</strain>
    </source>
</reference>
<dbReference type="RefSeq" id="WP_136833683.1">
    <property type="nucleotide sequence ID" value="NZ_SWBM01000010.1"/>
</dbReference>
<dbReference type="SUPFAM" id="SSF50104">
    <property type="entry name" value="Translation proteins SH3-like domain"/>
    <property type="match status" value="1"/>
</dbReference>
<dbReference type="OrthoDB" id="5244at2"/>
<sequence length="95" mass="10803">MVGYDSRPELGQIVLISHGRDAGQYAIIVGLLDNRFVFLADGDKKKFDQPKKKNILHLKLIDFVSPEVQRSLLETGRVTNGKLRYALNKFESSKR</sequence>
<dbReference type="GO" id="GO:0005840">
    <property type="term" value="C:ribosome"/>
    <property type="evidence" value="ECO:0007669"/>
    <property type="project" value="UniProtKB-KW"/>
</dbReference>
<dbReference type="CDD" id="cd06088">
    <property type="entry name" value="KOW_RPL14"/>
    <property type="match status" value="1"/>
</dbReference>
<evidence type="ECO:0000313" key="3">
    <source>
        <dbReference type="EMBL" id="TKC14297.1"/>
    </source>
</evidence>
<dbReference type="InterPro" id="IPR008991">
    <property type="entry name" value="Translation_prot_SH3-like_sf"/>
</dbReference>
<dbReference type="EMBL" id="SWBM01000010">
    <property type="protein sequence ID" value="TKC14297.1"/>
    <property type="molecule type" value="Genomic_DNA"/>
</dbReference>
<evidence type="ECO:0000256" key="1">
    <source>
        <dbReference type="ARBA" id="ARBA00022980"/>
    </source>
</evidence>
<dbReference type="InterPro" id="IPR041985">
    <property type="entry name" value="Ribosomal_eL14_KOW"/>
</dbReference>
<keyword evidence="4" id="KW-1185">Reference proteome</keyword>
<gene>
    <name evidence="3" type="ORF">FA727_22360</name>
</gene>
<organism evidence="3 4">
    <name type="scientific">Robertmurraya kyonggiensis</name>
    <dbReference type="NCBI Taxonomy" id="1037680"/>
    <lineage>
        <taxon>Bacteria</taxon>
        <taxon>Bacillati</taxon>
        <taxon>Bacillota</taxon>
        <taxon>Bacilli</taxon>
        <taxon>Bacillales</taxon>
        <taxon>Bacillaceae</taxon>
        <taxon>Robertmurraya</taxon>
    </lineage>
</organism>
<proteinExistence type="predicted"/>
<accession>A0A4U1CXF3</accession>
<keyword evidence="1" id="KW-0689">Ribosomal protein</keyword>
<dbReference type="AlphaFoldDB" id="A0A4U1CXF3"/>